<proteinExistence type="predicted"/>
<reference evidence="5" key="3">
    <citation type="submission" date="2025-09" db="UniProtKB">
        <authorList>
            <consortium name="Ensembl"/>
        </authorList>
    </citation>
    <scope>IDENTIFICATION</scope>
    <source>
        <strain evidence="5">Guanapo</strain>
    </source>
</reference>
<dbReference type="Gene3D" id="2.130.10.10">
    <property type="entry name" value="YVTN repeat-like/Quinoprotein amine dehydrogenase"/>
    <property type="match status" value="2"/>
</dbReference>
<dbReference type="Proteomes" id="UP000242638">
    <property type="component" value="Unassembled WGS sequence"/>
</dbReference>
<dbReference type="InterPro" id="IPR011047">
    <property type="entry name" value="Quinoprotein_ADH-like_sf"/>
</dbReference>
<protein>
    <submittedName>
        <fullName evidence="5">NACHT and WD repeat domain containing 1</fullName>
    </submittedName>
</protein>
<evidence type="ECO:0000256" key="3">
    <source>
        <dbReference type="PROSITE-ProRule" id="PRU00221"/>
    </source>
</evidence>
<evidence type="ECO:0000256" key="2">
    <source>
        <dbReference type="ARBA" id="ARBA00022737"/>
    </source>
</evidence>
<dbReference type="SUPFAM" id="SSF50998">
    <property type="entry name" value="Quinoprotein alcohol dehydrogenase-like"/>
    <property type="match status" value="1"/>
</dbReference>
<dbReference type="Ensembl" id="ENSPRET00000006639.1">
    <property type="protein sequence ID" value="ENSPREP00000006552.1"/>
    <property type="gene ID" value="ENSPREG00000004459.1"/>
</dbReference>
<dbReference type="PANTHER" id="PTHR45013:SF1">
    <property type="entry name" value="NACHT DOMAIN- AND WD REPEAT-CONTAINING PROTEIN 1"/>
    <property type="match status" value="1"/>
</dbReference>
<dbReference type="SUPFAM" id="SSF52540">
    <property type="entry name" value="P-loop containing nucleoside triphosphate hydrolases"/>
    <property type="match status" value="1"/>
</dbReference>
<keyword evidence="2" id="KW-0677">Repeat</keyword>
<evidence type="ECO:0000259" key="4">
    <source>
        <dbReference type="PROSITE" id="PS50837"/>
    </source>
</evidence>
<dbReference type="InterPro" id="IPR019775">
    <property type="entry name" value="WD40_repeat_CS"/>
</dbReference>
<feature type="repeat" description="WD" evidence="3">
    <location>
        <begin position="1176"/>
        <end position="1207"/>
    </location>
</feature>
<evidence type="ECO:0000256" key="1">
    <source>
        <dbReference type="ARBA" id="ARBA00022574"/>
    </source>
</evidence>
<keyword evidence="6" id="KW-1185">Reference proteome</keyword>
<keyword evidence="1 3" id="KW-0853">WD repeat</keyword>
<dbReference type="Pfam" id="PF05729">
    <property type="entry name" value="NACHT"/>
    <property type="match status" value="1"/>
</dbReference>
<feature type="repeat" description="WD" evidence="3">
    <location>
        <begin position="1228"/>
        <end position="1262"/>
    </location>
</feature>
<reference evidence="6" key="1">
    <citation type="submission" date="2013-11" db="EMBL/GenBank/DDBJ databases">
        <title>The genomic landscape of the Guanapo guppy.</title>
        <authorList>
            <person name="Kuenstner A."/>
            <person name="Dreyer C."/>
        </authorList>
    </citation>
    <scope>NUCLEOTIDE SEQUENCE</scope>
    <source>
        <strain evidence="6">Guanapo</strain>
    </source>
</reference>
<feature type="domain" description="NACHT" evidence="4">
    <location>
        <begin position="286"/>
        <end position="423"/>
    </location>
</feature>
<evidence type="ECO:0000313" key="5">
    <source>
        <dbReference type="Ensembl" id="ENSPREP00000006552.1"/>
    </source>
</evidence>
<dbReference type="InterPro" id="IPR001680">
    <property type="entry name" value="WD40_rpt"/>
</dbReference>
<reference evidence="5" key="2">
    <citation type="submission" date="2025-08" db="UniProtKB">
        <authorList>
            <consortium name="Ensembl"/>
        </authorList>
    </citation>
    <scope>IDENTIFICATION</scope>
    <source>
        <strain evidence="5">Guanapo</strain>
    </source>
</reference>
<dbReference type="Pfam" id="PF00400">
    <property type="entry name" value="WD40"/>
    <property type="match status" value="2"/>
</dbReference>
<dbReference type="GeneTree" id="ENSGT00940000166794"/>
<dbReference type="Gene3D" id="1.25.40.370">
    <property type="match status" value="1"/>
</dbReference>
<dbReference type="PROSITE" id="PS50082">
    <property type="entry name" value="WD_REPEATS_2"/>
    <property type="match status" value="2"/>
</dbReference>
<dbReference type="SMART" id="SM00382">
    <property type="entry name" value="AAA"/>
    <property type="match status" value="1"/>
</dbReference>
<name>A0A3P9NAJ6_POERE</name>
<dbReference type="InterPro" id="IPR015943">
    <property type="entry name" value="WD40/YVTN_repeat-like_dom_sf"/>
</dbReference>
<evidence type="ECO:0000313" key="6">
    <source>
        <dbReference type="Proteomes" id="UP000242638"/>
    </source>
</evidence>
<dbReference type="InterPro" id="IPR043365">
    <property type="entry name" value="NWD1"/>
</dbReference>
<dbReference type="Gene3D" id="3.40.50.300">
    <property type="entry name" value="P-loop containing nucleotide triphosphate hydrolases"/>
    <property type="match status" value="1"/>
</dbReference>
<organism evidence="5 6">
    <name type="scientific">Poecilia reticulata</name>
    <name type="common">Guppy</name>
    <name type="synonym">Acanthophacelus reticulatus</name>
    <dbReference type="NCBI Taxonomy" id="8081"/>
    <lineage>
        <taxon>Eukaryota</taxon>
        <taxon>Metazoa</taxon>
        <taxon>Chordata</taxon>
        <taxon>Craniata</taxon>
        <taxon>Vertebrata</taxon>
        <taxon>Euteleostomi</taxon>
        <taxon>Actinopterygii</taxon>
        <taxon>Neopterygii</taxon>
        <taxon>Teleostei</taxon>
        <taxon>Neoteleostei</taxon>
        <taxon>Acanthomorphata</taxon>
        <taxon>Ovalentaria</taxon>
        <taxon>Atherinomorphae</taxon>
        <taxon>Cyprinodontiformes</taxon>
        <taxon>Poeciliidae</taxon>
        <taxon>Poeciliinae</taxon>
        <taxon>Poecilia</taxon>
    </lineage>
</organism>
<dbReference type="PROSITE" id="PS50837">
    <property type="entry name" value="NACHT"/>
    <property type="match status" value="1"/>
</dbReference>
<dbReference type="InterPro" id="IPR003593">
    <property type="entry name" value="AAA+_ATPase"/>
</dbReference>
<dbReference type="InterPro" id="IPR027417">
    <property type="entry name" value="P-loop_NTPase"/>
</dbReference>
<dbReference type="InterPro" id="IPR007111">
    <property type="entry name" value="NACHT_NTPase"/>
</dbReference>
<accession>A0A3P9NAJ6</accession>
<sequence length="1355" mass="149172">MTVERKVLLEKAYPEVRSFCRRLGLVFEVVDLSWGIRTFPYGDHEVSEIFLQEIQTSQKVSAGPAFVGLLGNRYGHRPLPRLIPEKQFEVLLSPLSKNPEGVQQLQQWFRKDNNSVPPTYVLQPVTLFYSSGVWKDNCQMAALLFVREIPRQRMKDGSKRLARFMDLTADGLLDAEAQEFLTGLKSRLYATSKKILNLHCVELNRGSIDPKRKEHAEYLDSVCQQFISQMTTRISEEDEEEFDWVVEEARQHTVTADELSKSLQGRDGLLGKICLAMWESTLVHHGPLVIHGAAGMGKTALLCKLAQEMQGVLDSRAVLVIRLLAAHRPQRPNISHVLHSICLQVCLACGLAPRPLLSVSSHLELQRLFQNILEKISQQGNTLLLILDSLEQLADQHQAHLLRWLPTDVPPNVHLLVSMETTSEAFASMRLRLSAAGNVFEVERLTRDEGQQIMESHLQVAKRTLTQEQKDAVLQSFHASGSPLHLQLILSAAKNWTSFTPPTELRLGSSSEEVMSQLLLKLEEKHGKELVGGALGYIMRGLMEAELRDVMSLDDDVIGEVYRYSLPPTPSLIRMPPVLWARLKRDLRDQLEVQWTDGVAMLAFTSSSRLLSEVVKTRYLTPERRGRTHRILAEYFLGRWSGRLKPVALPVLIGSLLPKVPPQPLWFAPGLANVRKLQELPYHLLHAGLWEELRQEVVGSAEWLYCQSRVCGVSSLISDLDQCSQYMDCCETGLVHEALVLMKNSLDILSDRSVFYSELLARLAHLASSFRTVIGQLCSQCDDWLQTCPEPVLIPRSSFLQQPGGALQHTLTAAHGGQRAEPSETSLLVTGSAGGVVAAWSLLDKHLLQVLEGPSGGTKSSYGSLRGWSLKSGQQLFCIQEAGPAGSAPSSARLQVSDQLLFVHSWMQVGGRSLTGSDVLKVLWSSALLLSGFISRTGQQTVSEFPLLPTLFSASEDEKILMAGMTSCCVCFGQIWSVTTGHLVDALCGCNAPVTALLLYDHFVVSASSAADSVHGSLDGSNQSYGSGFSSDPARFCPGSVSERLPVSAEVSCLELAQQKRLLLCGLRSGTVLIYPLALPQETLCIPPPEGLTPVLCLALGSQESLLAVAHQDALRLFQVATRDGFPAVEGPLATAPLLHAPPSHMALLPHRRLLYGTAGGEVKLHDFGTGVGTDLQPHSSGITCVTASNWGTHALVGSQDATLRLWALDPVALDHTMEYQGLFFQGVLCAAFADSDRFVFTGSQDQTVQVWDVASGKLLCVQFVYSPVVRMLTFRNGFVGLTLQGRVVQEAFRCPDRVDPDHNPLRNMKARYRVTSREKGGAGRSDLQVFDPAQISLNLVSTLSRKPSSACVLL</sequence>
<dbReference type="SMART" id="SM00320">
    <property type="entry name" value="WD40"/>
    <property type="match status" value="5"/>
</dbReference>
<dbReference type="PANTHER" id="PTHR45013">
    <property type="entry name" value="NACHT DOMAIN- AND WD REPEAT-CONTAINING PROTEIN 1"/>
    <property type="match status" value="1"/>
</dbReference>
<dbReference type="PROSITE" id="PS00678">
    <property type="entry name" value="WD_REPEATS_1"/>
    <property type="match status" value="1"/>
</dbReference>